<feature type="region of interest" description="Disordered" evidence="1">
    <location>
        <begin position="32"/>
        <end position="54"/>
    </location>
</feature>
<feature type="signal peptide" evidence="2">
    <location>
        <begin position="1"/>
        <end position="29"/>
    </location>
</feature>
<evidence type="ECO:0000313" key="4">
    <source>
        <dbReference type="Proteomes" id="UP000580474"/>
    </source>
</evidence>
<comment type="caution">
    <text evidence="3">The sequence shown here is derived from an EMBL/GenBank/DDBJ whole genome shotgun (WGS) entry which is preliminary data.</text>
</comment>
<evidence type="ECO:0000256" key="1">
    <source>
        <dbReference type="SAM" id="MobiDB-lite"/>
    </source>
</evidence>
<dbReference type="EMBL" id="JACHIV010000001">
    <property type="protein sequence ID" value="MBB5070356.1"/>
    <property type="molecule type" value="Genomic_DNA"/>
</dbReference>
<accession>A0A840NDE7</accession>
<sequence>MRLNTLRRTSAIAGLALVPALAFGAAAQAAPAAPAAPTSASAEQAPASAPQEAIAETGTISQVGQVETPEGRFTAFQFGPEGTWWLAGADTVVTKGGQVVAPEALQVGDDVTAEGEFDGRTASASRVEVR</sequence>
<evidence type="ECO:0000256" key="2">
    <source>
        <dbReference type="SAM" id="SignalP"/>
    </source>
</evidence>
<gene>
    <name evidence="3" type="ORF">BJ969_003444</name>
</gene>
<evidence type="ECO:0000313" key="3">
    <source>
        <dbReference type="EMBL" id="MBB5070356.1"/>
    </source>
</evidence>
<dbReference type="RefSeq" id="WP_184479903.1">
    <property type="nucleotide sequence ID" value="NZ_JACHIV010000001.1"/>
</dbReference>
<proteinExistence type="predicted"/>
<dbReference type="AlphaFoldDB" id="A0A840NDE7"/>
<name>A0A840NDE7_9PSEU</name>
<organism evidence="3 4">
    <name type="scientific">Saccharopolyspora gloriosae</name>
    <dbReference type="NCBI Taxonomy" id="455344"/>
    <lineage>
        <taxon>Bacteria</taxon>
        <taxon>Bacillati</taxon>
        <taxon>Actinomycetota</taxon>
        <taxon>Actinomycetes</taxon>
        <taxon>Pseudonocardiales</taxon>
        <taxon>Pseudonocardiaceae</taxon>
        <taxon>Saccharopolyspora</taxon>
    </lineage>
</organism>
<reference evidence="3 4" key="1">
    <citation type="submission" date="2020-08" db="EMBL/GenBank/DDBJ databases">
        <title>Sequencing the genomes of 1000 actinobacteria strains.</title>
        <authorList>
            <person name="Klenk H.-P."/>
        </authorList>
    </citation>
    <scope>NUCLEOTIDE SEQUENCE [LARGE SCALE GENOMIC DNA]</scope>
    <source>
        <strain evidence="3 4">DSM 45582</strain>
    </source>
</reference>
<dbReference type="Proteomes" id="UP000580474">
    <property type="component" value="Unassembled WGS sequence"/>
</dbReference>
<keyword evidence="4" id="KW-1185">Reference proteome</keyword>
<feature type="chain" id="PRO_5038865011" evidence="2">
    <location>
        <begin position="30"/>
        <end position="130"/>
    </location>
</feature>
<keyword evidence="2" id="KW-0732">Signal</keyword>
<protein>
    <submittedName>
        <fullName evidence="3">Spy/CpxP family protein refolding chaperone</fullName>
    </submittedName>
</protein>